<gene>
    <name evidence="8 10" type="primary">pgi</name>
    <name evidence="10" type="ORF">L0P92_05430</name>
</gene>
<dbReference type="InterPro" id="IPR018189">
    <property type="entry name" value="Phosphoglucose_isomerase_CS"/>
</dbReference>
<dbReference type="GO" id="GO:0006094">
    <property type="term" value="P:gluconeogenesis"/>
    <property type="evidence" value="ECO:0007669"/>
    <property type="project" value="UniProtKB-UniRule"/>
</dbReference>
<evidence type="ECO:0000256" key="9">
    <source>
        <dbReference type="RuleBase" id="RU000612"/>
    </source>
</evidence>
<dbReference type="FunFam" id="1.10.1390.10:FF:000001">
    <property type="entry name" value="Glucose-6-phosphate isomerase"/>
    <property type="match status" value="1"/>
</dbReference>
<dbReference type="Gene3D" id="1.10.1390.10">
    <property type="match status" value="1"/>
</dbReference>
<dbReference type="HAMAP" id="MF_00473">
    <property type="entry name" value="G6P_isomerase"/>
    <property type="match status" value="1"/>
</dbReference>
<feature type="active site" evidence="8">
    <location>
        <position position="389"/>
    </location>
</feature>
<dbReference type="PROSITE" id="PS00174">
    <property type="entry name" value="P_GLUCOSE_ISOMERASE_2"/>
    <property type="match status" value="1"/>
</dbReference>
<dbReference type="AlphaFoldDB" id="A0A9X1PX51"/>
<dbReference type="EC" id="5.3.1.9" evidence="8"/>
<keyword evidence="3 8" id="KW-0312">Gluconeogenesis</keyword>
<comment type="caution">
    <text evidence="10">The sequence shown here is derived from an EMBL/GenBank/DDBJ whole genome shotgun (WGS) entry which is preliminary data.</text>
</comment>
<dbReference type="InterPro" id="IPR046348">
    <property type="entry name" value="SIS_dom_sf"/>
</dbReference>
<dbReference type="PRINTS" id="PR00662">
    <property type="entry name" value="G6PISOMERASE"/>
</dbReference>
<evidence type="ECO:0000256" key="5">
    <source>
        <dbReference type="ARBA" id="ARBA00023152"/>
    </source>
</evidence>
<dbReference type="SUPFAM" id="SSF53697">
    <property type="entry name" value="SIS domain"/>
    <property type="match status" value="1"/>
</dbReference>
<sequence length="550" mass="60595">MSETARLTRRPEWTALEDHRADALQRPRLRELFAADPSRAERYVVRVGDLRLDYSKHLITDETLALLRELAAATDVFGLRDAMFRGERINVTEDRAVLHTALRAPRDAVIEVDGENVVPGVHAVLDKMSAFAERVRSGDWTGHTGRRIRNVVNIGIGGSDLGPAMAYEALRPFTARELTFRFVSNVDGADLHEAVRDLDPAETLFIVASKTFTTIETITNATSARSWLLAGLGGEDKAVAKHFVALSTNAEKVTDFGIDPDNMFEFWDWVGGRYSYDSAIGLSLMIAIGPDRFREMLDGFHTVDEHFRTAPAEANAPLILGLLGIWYGNFFGAESHAVLPYSHYLSKFTAYLQQLDMESNGKSVDRDGQVVGWETGPVVWGTPGTNGQHAYYQLIHQGTRLIPADLIGFARPVAELSDELKAQHDLLMANLFAQGQALAFGKTADEVRAEGVPEEQVPHRTFLGNHPTTTILAPELTPSVLGQLVALYEHKVFVQGAVWNIDSFDQWGVELGKVLAKRVEPALTEGAEVPGLDPSTAALVAAYRELKEVN</sequence>
<dbReference type="CDD" id="cd05015">
    <property type="entry name" value="SIS_PGI_1"/>
    <property type="match status" value="1"/>
</dbReference>
<name>A0A9X1PX51_STRM4</name>
<dbReference type="PROSITE" id="PS51463">
    <property type="entry name" value="P_GLUCOSE_ISOMERASE_3"/>
    <property type="match status" value="1"/>
</dbReference>
<dbReference type="FunFam" id="3.40.50.10490:FF:000018">
    <property type="entry name" value="Glucose-6-phosphate isomerase"/>
    <property type="match status" value="1"/>
</dbReference>
<comment type="function">
    <text evidence="8">Catalyzes the reversible isomerization of glucose-6-phosphate to fructose-6-phosphate.</text>
</comment>
<evidence type="ECO:0000256" key="6">
    <source>
        <dbReference type="ARBA" id="ARBA00023235"/>
    </source>
</evidence>
<keyword evidence="6 8" id="KW-0413">Isomerase</keyword>
<dbReference type="NCBIfam" id="NF001211">
    <property type="entry name" value="PRK00179.1"/>
    <property type="match status" value="1"/>
</dbReference>
<dbReference type="Gene3D" id="3.40.50.10490">
    <property type="entry name" value="Glucose-6-phosphate isomerase like protein, domain 1"/>
    <property type="match status" value="2"/>
</dbReference>
<evidence type="ECO:0000256" key="7">
    <source>
        <dbReference type="ARBA" id="ARBA00029321"/>
    </source>
</evidence>
<dbReference type="CDD" id="cd05016">
    <property type="entry name" value="SIS_PGI_2"/>
    <property type="match status" value="1"/>
</dbReference>
<accession>A0A9X1PX51</accession>
<dbReference type="RefSeq" id="WP_234761346.1">
    <property type="nucleotide sequence ID" value="NZ_JAKEIP010000011.1"/>
</dbReference>
<dbReference type="GO" id="GO:0005829">
    <property type="term" value="C:cytosol"/>
    <property type="evidence" value="ECO:0007669"/>
    <property type="project" value="TreeGrafter"/>
</dbReference>
<dbReference type="Proteomes" id="UP001139384">
    <property type="component" value="Unassembled WGS sequence"/>
</dbReference>
<keyword evidence="11" id="KW-1185">Reference proteome</keyword>
<comment type="similarity">
    <text evidence="2 8 9">Belongs to the GPI family.</text>
</comment>
<evidence type="ECO:0000256" key="1">
    <source>
        <dbReference type="ARBA" id="ARBA00004926"/>
    </source>
</evidence>
<dbReference type="InterPro" id="IPR001672">
    <property type="entry name" value="G6P_Isomerase"/>
</dbReference>
<proteinExistence type="inferred from homology"/>
<dbReference type="InterPro" id="IPR035482">
    <property type="entry name" value="SIS_PGI_2"/>
</dbReference>
<dbReference type="EMBL" id="JAKEIP010000011">
    <property type="protein sequence ID" value="MCF1593016.1"/>
    <property type="molecule type" value="Genomic_DNA"/>
</dbReference>
<dbReference type="GO" id="GO:0006096">
    <property type="term" value="P:glycolytic process"/>
    <property type="evidence" value="ECO:0007669"/>
    <property type="project" value="UniProtKB-UniRule"/>
</dbReference>
<evidence type="ECO:0000256" key="2">
    <source>
        <dbReference type="ARBA" id="ARBA00006604"/>
    </source>
</evidence>
<keyword evidence="5 8" id="KW-0324">Glycolysis</keyword>
<dbReference type="PANTHER" id="PTHR11469">
    <property type="entry name" value="GLUCOSE-6-PHOSPHATE ISOMERASE"/>
    <property type="match status" value="1"/>
</dbReference>
<dbReference type="InterPro" id="IPR035476">
    <property type="entry name" value="SIS_PGI_1"/>
</dbReference>
<evidence type="ECO:0000256" key="3">
    <source>
        <dbReference type="ARBA" id="ARBA00022432"/>
    </source>
</evidence>
<dbReference type="Pfam" id="PF00342">
    <property type="entry name" value="PGI"/>
    <property type="match status" value="1"/>
</dbReference>
<comment type="pathway">
    <text evidence="1 8 9">Carbohydrate degradation; glycolysis; D-glyceraldehyde 3-phosphate and glycerone phosphate from D-glucose: step 2/4.</text>
</comment>
<comment type="subcellular location">
    <subcellularLocation>
        <location evidence="8">Cytoplasm</location>
    </subcellularLocation>
</comment>
<comment type="pathway">
    <text evidence="8">Carbohydrate biosynthesis; gluconeogenesis.</text>
</comment>
<dbReference type="GO" id="GO:0004347">
    <property type="term" value="F:glucose-6-phosphate isomerase activity"/>
    <property type="evidence" value="ECO:0007669"/>
    <property type="project" value="UniProtKB-UniRule"/>
</dbReference>
<evidence type="ECO:0000256" key="8">
    <source>
        <dbReference type="HAMAP-Rule" id="MF_00473"/>
    </source>
</evidence>
<evidence type="ECO:0000313" key="11">
    <source>
        <dbReference type="Proteomes" id="UP001139384"/>
    </source>
</evidence>
<dbReference type="PANTHER" id="PTHR11469:SF1">
    <property type="entry name" value="GLUCOSE-6-PHOSPHATE ISOMERASE"/>
    <property type="match status" value="1"/>
</dbReference>
<feature type="active site" evidence="8">
    <location>
        <position position="513"/>
    </location>
</feature>
<reference evidence="10" key="1">
    <citation type="submission" date="2022-01" db="EMBL/GenBank/DDBJ databases">
        <title>Draft Genome Sequences of Seven Type Strains of the Genus Streptomyces.</title>
        <authorList>
            <person name="Aziz S."/>
            <person name="Coretto E."/>
            <person name="Chronakova A."/>
            <person name="Sproer C."/>
            <person name="Huber K."/>
            <person name="Nouioui I."/>
            <person name="Gross H."/>
        </authorList>
    </citation>
    <scope>NUCLEOTIDE SEQUENCE</scope>
    <source>
        <strain evidence="10">DSM 103493</strain>
    </source>
</reference>
<keyword evidence="4 8" id="KW-0963">Cytoplasm</keyword>
<dbReference type="GO" id="GO:0097367">
    <property type="term" value="F:carbohydrate derivative binding"/>
    <property type="evidence" value="ECO:0007669"/>
    <property type="project" value="InterPro"/>
</dbReference>
<feature type="active site" description="Proton donor" evidence="8">
    <location>
        <position position="358"/>
    </location>
</feature>
<evidence type="ECO:0000313" key="10">
    <source>
        <dbReference type="EMBL" id="MCF1593016.1"/>
    </source>
</evidence>
<comment type="catalytic activity">
    <reaction evidence="7 8 9">
        <text>alpha-D-glucose 6-phosphate = beta-D-fructose 6-phosphate</text>
        <dbReference type="Rhea" id="RHEA:11816"/>
        <dbReference type="ChEBI" id="CHEBI:57634"/>
        <dbReference type="ChEBI" id="CHEBI:58225"/>
        <dbReference type="EC" id="5.3.1.9"/>
    </reaction>
</comment>
<dbReference type="GO" id="GO:0051156">
    <property type="term" value="P:glucose 6-phosphate metabolic process"/>
    <property type="evidence" value="ECO:0007669"/>
    <property type="project" value="TreeGrafter"/>
</dbReference>
<dbReference type="InterPro" id="IPR023096">
    <property type="entry name" value="G6P_Isomerase_C"/>
</dbReference>
<organism evidence="10 11">
    <name type="scientific">Streptomyces muensis</name>
    <dbReference type="NCBI Taxonomy" id="1077944"/>
    <lineage>
        <taxon>Bacteria</taxon>
        <taxon>Bacillati</taxon>
        <taxon>Actinomycetota</taxon>
        <taxon>Actinomycetes</taxon>
        <taxon>Kitasatosporales</taxon>
        <taxon>Streptomycetaceae</taxon>
        <taxon>Streptomyces</taxon>
    </lineage>
</organism>
<dbReference type="GO" id="GO:0048029">
    <property type="term" value="F:monosaccharide binding"/>
    <property type="evidence" value="ECO:0007669"/>
    <property type="project" value="TreeGrafter"/>
</dbReference>
<protein>
    <recommendedName>
        <fullName evidence="8">Glucose-6-phosphate isomerase</fullName>
        <shortName evidence="8">GPI</shortName>
        <ecNumber evidence="8">5.3.1.9</ecNumber>
    </recommendedName>
    <alternativeName>
        <fullName evidence="8">Phosphoglucose isomerase</fullName>
        <shortName evidence="8">PGI</shortName>
    </alternativeName>
    <alternativeName>
        <fullName evidence="8">Phosphohexose isomerase</fullName>
        <shortName evidence="8">PHI</shortName>
    </alternativeName>
</protein>
<evidence type="ECO:0000256" key="4">
    <source>
        <dbReference type="ARBA" id="ARBA00022490"/>
    </source>
</evidence>